<evidence type="ECO:0000313" key="3">
    <source>
        <dbReference type="EMBL" id="XCO00442.1"/>
    </source>
</evidence>
<proteinExistence type="predicted"/>
<dbReference type="EMBL" id="PP965497">
    <property type="protein sequence ID" value="XCO00344.1"/>
    <property type="molecule type" value="Genomic_DNA"/>
</dbReference>
<accession>A0AAU8MLH6</accession>
<sequence>MNNLIAQMAKPNKKELDVENNSQTDDFKLSGLENLNSTPITPIGHHEGSNDVDSYISKS</sequence>
<dbReference type="EMBL" id="PP965498">
    <property type="protein sequence ID" value="XCO00442.1"/>
    <property type="molecule type" value="Genomic_DNA"/>
</dbReference>
<name>A0AAU8MLH6_9CAUD</name>
<organism evidence="2">
    <name type="scientific">Geladintestivirus 1</name>
    <dbReference type="NCBI Taxonomy" id="3233133"/>
    <lineage>
        <taxon>Viruses</taxon>
        <taxon>Duplodnaviria</taxon>
        <taxon>Heunggongvirae</taxon>
        <taxon>Uroviricota</taxon>
        <taxon>Caudoviricetes</taxon>
        <taxon>Crassvirales</taxon>
    </lineage>
</organism>
<reference evidence="2" key="1">
    <citation type="submission" date="2024-06" db="EMBL/GenBank/DDBJ databases">
        <title>Intestivirid acquisition increases across infancy in a wild primate population.</title>
        <authorList>
            <person name="Schneider-Creas I.A."/>
            <person name="Moya I.L."/>
            <person name="Chiou K.L."/>
            <person name="Baniel A."/>
            <person name="Azanaw Haile A."/>
            <person name="Kebede F."/>
            <person name="Abebe B."/>
            <person name="Snyder-Mackler N."/>
            <person name="Varsani A."/>
        </authorList>
    </citation>
    <scope>NUCLEOTIDE SEQUENCE</scope>
    <source>
        <strain evidence="2">Int_RNL_2016_0117_DIX</strain>
        <strain evidence="3">Int_RNL_2018_0945_COW</strain>
    </source>
</reference>
<evidence type="ECO:0000256" key="1">
    <source>
        <dbReference type="SAM" id="MobiDB-lite"/>
    </source>
</evidence>
<protein>
    <submittedName>
        <fullName evidence="2">Uncharacterized protein</fullName>
    </submittedName>
</protein>
<feature type="region of interest" description="Disordered" evidence="1">
    <location>
        <begin position="1"/>
        <end position="59"/>
    </location>
</feature>
<evidence type="ECO:0000313" key="2">
    <source>
        <dbReference type="EMBL" id="XCO00344.1"/>
    </source>
</evidence>